<dbReference type="Proteomes" id="UP000072605">
    <property type="component" value="Unassembled WGS sequence"/>
</dbReference>
<organism evidence="1 4">
    <name type="scientific">Exiguobacterium indicum</name>
    <dbReference type="NCBI Taxonomy" id="296995"/>
    <lineage>
        <taxon>Bacteria</taxon>
        <taxon>Bacillati</taxon>
        <taxon>Bacillota</taxon>
        <taxon>Bacilli</taxon>
        <taxon>Bacillales</taxon>
        <taxon>Bacillales Family XII. Incertae Sedis</taxon>
        <taxon>Exiguobacterium</taxon>
    </lineage>
</organism>
<evidence type="ECO:0000313" key="5">
    <source>
        <dbReference type="Proteomes" id="UP000072605"/>
    </source>
</evidence>
<dbReference type="RefSeq" id="WP_023467213.1">
    <property type="nucleotide sequence ID" value="NZ_FMYN01000005.1"/>
</dbReference>
<dbReference type="AlphaFoldDB" id="A0A0V8GD12"/>
<reference evidence="2 5" key="2">
    <citation type="journal article" date="2016" name="Front. Microbiol.">
        <title>Genomic Resource of Rice Seed Associated Bacteria.</title>
        <authorList>
            <person name="Midha S."/>
            <person name="Bansal K."/>
            <person name="Sharma S."/>
            <person name="Kumar N."/>
            <person name="Patil P.P."/>
            <person name="Chaudhry V."/>
            <person name="Patil P.B."/>
        </authorList>
    </citation>
    <scope>NUCLEOTIDE SEQUENCE [LARGE SCALE GENOMIC DNA]</scope>
    <source>
        <strain evidence="2 5">RSA11</strain>
    </source>
</reference>
<gene>
    <name evidence="1" type="ORF">AS033_13475</name>
    <name evidence="2" type="ORF">RSA11_00195</name>
    <name evidence="3" type="ORF">SZL87_14355</name>
</gene>
<name>A0A0V8GD12_9BACL</name>
<comment type="caution">
    <text evidence="1">The sequence shown here is derived from an EMBL/GenBank/DDBJ whole genome shotgun (WGS) entry which is preliminary data.</text>
</comment>
<keyword evidence="6" id="KW-1185">Reference proteome</keyword>
<evidence type="ECO:0000313" key="4">
    <source>
        <dbReference type="Proteomes" id="UP000053797"/>
    </source>
</evidence>
<dbReference type="Proteomes" id="UP001387110">
    <property type="component" value="Unassembled WGS sequence"/>
</dbReference>
<evidence type="ECO:0000313" key="2">
    <source>
        <dbReference type="EMBL" id="KTR28720.1"/>
    </source>
</evidence>
<evidence type="ECO:0000313" key="1">
    <source>
        <dbReference type="EMBL" id="KSU48142.1"/>
    </source>
</evidence>
<dbReference type="EMBL" id="LDQV01000002">
    <property type="protein sequence ID" value="KTR28720.1"/>
    <property type="molecule type" value="Genomic_DNA"/>
</dbReference>
<dbReference type="EMBL" id="JBAWKY010000005">
    <property type="protein sequence ID" value="MEI4463605.1"/>
    <property type="molecule type" value="Genomic_DNA"/>
</dbReference>
<dbReference type="OrthoDB" id="2352441at2"/>
<reference evidence="3 6" key="3">
    <citation type="submission" date="2023-12" db="EMBL/GenBank/DDBJ databases">
        <authorList>
            <person name="Easwaran N."/>
            <person name="Lazarus H.P.S."/>
        </authorList>
    </citation>
    <scope>NUCLEOTIDE SEQUENCE [LARGE SCALE GENOMIC DNA]</scope>
    <source>
        <strain evidence="3 6">VIT-2023</strain>
    </source>
</reference>
<dbReference type="EMBL" id="LNQL01000005">
    <property type="protein sequence ID" value="KSU48142.1"/>
    <property type="molecule type" value="Genomic_DNA"/>
</dbReference>
<proteinExistence type="predicted"/>
<evidence type="ECO:0000313" key="3">
    <source>
        <dbReference type="EMBL" id="MEI4463605.1"/>
    </source>
</evidence>
<evidence type="ECO:0000313" key="6">
    <source>
        <dbReference type="Proteomes" id="UP001387110"/>
    </source>
</evidence>
<accession>A0A0V8GD12</accession>
<reference evidence="1 4" key="1">
    <citation type="journal article" date="2015" name="Int. J. Syst. Evol. Microbiol.">
        <title>Exiguobacterium enclense sp. nov., isolated from sediment.</title>
        <authorList>
            <person name="Dastager S.G."/>
            <person name="Mawlankar R."/>
            <person name="Sonalkar V.V."/>
            <person name="Thorat M.N."/>
            <person name="Mual P."/>
            <person name="Verma A."/>
            <person name="Krishnamurthi S."/>
            <person name="Tang S.K."/>
            <person name="Li W.J."/>
        </authorList>
    </citation>
    <scope>NUCLEOTIDE SEQUENCE [LARGE SCALE GENOMIC DNA]</scope>
    <source>
        <strain evidence="1 4">NIO-1109</strain>
    </source>
</reference>
<sequence length="150" mass="17879">MELLCHNCSFQQTFQLGQLDGWPTFPAVLTQGVEAFMTGLPLWFVPSMHEPILQRTYVDDWNRFRLIQHYQLYQEELADGWVPYQLDLYHCPTCHRFSNRFWCALFLQLDVVQPLYECPHDQTILERIEISDIDHFSCPSCHGHSLYVRR</sequence>
<dbReference type="Proteomes" id="UP000053797">
    <property type="component" value="Unassembled WGS sequence"/>
</dbReference>
<protein>
    <submittedName>
        <fullName evidence="1">Uncharacterized protein</fullName>
    </submittedName>
</protein>